<dbReference type="EMBL" id="CP052766">
    <property type="protein sequence ID" value="QJR80327.1"/>
    <property type="molecule type" value="Genomic_DNA"/>
</dbReference>
<reference evidence="3" key="1">
    <citation type="submission" date="2014-12" db="EMBL/GenBank/DDBJ databases">
        <title>Complete genome sequence of a multi-drug resistant Klebsiella pneumoniae.</title>
        <authorList>
            <person name="Hua X."/>
            <person name="Chen Q."/>
            <person name="Li X."/>
            <person name="Feng Y."/>
            <person name="Ruan Z."/>
            <person name="Yu Y."/>
        </authorList>
    </citation>
    <scope>NUCLEOTIDE SEQUENCE [LARGE SCALE GENOMIC DNA]</scope>
    <source>
        <strain evidence="3">5.12</strain>
    </source>
</reference>
<dbReference type="KEGG" id="apel:CA267_005825"/>
<sequence length="176" mass="19822">MRKYVLVSMLISGVFTSSAFAAAEVDVTWQDPDSYTDVRGSNESNSKFKKRTFKELESYFTEMAEALPDGQKLAITVTNLDLAGQVWPSSFIGFGASAGSEIRLIKRVDIPRISFNYTLTDADGQEVKSAEVKLKDMGFMDGTVRFMQHDNLAYEKQMLKDWFREEMASVVVKNNV</sequence>
<dbReference type="AlphaFoldDB" id="A0A6M4MBC0"/>
<proteinExistence type="predicted"/>
<organism evidence="2 3">
    <name type="scientific">Alteromonas pelagimontana</name>
    <dbReference type="NCBI Taxonomy" id="1858656"/>
    <lineage>
        <taxon>Bacteria</taxon>
        <taxon>Pseudomonadati</taxon>
        <taxon>Pseudomonadota</taxon>
        <taxon>Gammaproteobacteria</taxon>
        <taxon>Alteromonadales</taxon>
        <taxon>Alteromonadaceae</taxon>
        <taxon>Alteromonas/Salinimonas group</taxon>
        <taxon>Alteromonas</taxon>
    </lineage>
</organism>
<reference evidence="2 3" key="2">
    <citation type="submission" date="2020-04" db="EMBL/GenBank/DDBJ databases">
        <title>Complete genome sequence of Alteromonas pelagimontana 5.12T.</title>
        <authorList>
            <person name="Sinha R.K."/>
            <person name="Krishnan K.P."/>
            <person name="Kurian J.P."/>
        </authorList>
    </citation>
    <scope>NUCLEOTIDE SEQUENCE [LARGE SCALE GENOMIC DNA]</scope>
    <source>
        <strain evidence="2 3">5.12</strain>
    </source>
</reference>
<evidence type="ECO:0000313" key="2">
    <source>
        <dbReference type="EMBL" id="QJR80327.1"/>
    </source>
</evidence>
<keyword evidence="1" id="KW-0732">Signal</keyword>
<dbReference type="InterPro" id="IPR021557">
    <property type="entry name" value="DUF3016"/>
</dbReference>
<keyword evidence="3" id="KW-1185">Reference proteome</keyword>
<feature type="signal peptide" evidence="1">
    <location>
        <begin position="1"/>
        <end position="21"/>
    </location>
</feature>
<feature type="chain" id="PRO_5028977157" evidence="1">
    <location>
        <begin position="22"/>
        <end position="176"/>
    </location>
</feature>
<dbReference type="RefSeq" id="WP_075608365.1">
    <property type="nucleotide sequence ID" value="NZ_CP052766.1"/>
</dbReference>
<evidence type="ECO:0000313" key="3">
    <source>
        <dbReference type="Proteomes" id="UP000219285"/>
    </source>
</evidence>
<name>A0A6M4MBC0_9ALTE</name>
<dbReference type="Proteomes" id="UP000219285">
    <property type="component" value="Chromosome"/>
</dbReference>
<protein>
    <submittedName>
        <fullName evidence="2">DUF3016 domain-containing protein</fullName>
    </submittedName>
</protein>
<gene>
    <name evidence="2" type="ORF">CA267_005825</name>
</gene>
<accession>A0A6M4MBC0</accession>
<dbReference type="Pfam" id="PF11454">
    <property type="entry name" value="DUF3016"/>
    <property type="match status" value="1"/>
</dbReference>
<dbReference type="OrthoDB" id="195620at2"/>
<evidence type="ECO:0000256" key="1">
    <source>
        <dbReference type="SAM" id="SignalP"/>
    </source>
</evidence>